<evidence type="ECO:0000313" key="3">
    <source>
        <dbReference type="Proteomes" id="UP000074247"/>
    </source>
</evidence>
<feature type="non-terminal residue" evidence="2">
    <location>
        <position position="1"/>
    </location>
</feature>
<feature type="compositionally biased region" description="Basic residues" evidence="1">
    <location>
        <begin position="435"/>
        <end position="444"/>
    </location>
</feature>
<feature type="compositionally biased region" description="Basic and acidic residues" evidence="1">
    <location>
        <begin position="249"/>
        <end position="260"/>
    </location>
</feature>
<feature type="compositionally biased region" description="Low complexity" evidence="1">
    <location>
        <begin position="148"/>
        <end position="162"/>
    </location>
</feature>
<reference evidence="2 3" key="1">
    <citation type="journal article" date="2016" name="Nat. Commun.">
        <title>Local admixture of amplified and diversified secreted pathogenesis determinants shapes mosaic Toxoplasma gondii genomes.</title>
        <authorList>
            <person name="Lorenzi H."/>
            <person name="Khan A."/>
            <person name="Behnke M.S."/>
            <person name="Namasivayam S."/>
            <person name="Swapna L.S."/>
            <person name="Hadjithomas M."/>
            <person name="Karamycheva S."/>
            <person name="Pinney D."/>
            <person name="Brunk B.P."/>
            <person name="Ajioka J.W."/>
            <person name="Ajzenberg D."/>
            <person name="Boothroyd J.C."/>
            <person name="Boyle J.P."/>
            <person name="Darde M.L."/>
            <person name="Diaz-Miranda M.A."/>
            <person name="Dubey J.P."/>
            <person name="Fritz H.M."/>
            <person name="Gennari S.M."/>
            <person name="Gregory B.D."/>
            <person name="Kim K."/>
            <person name="Saeij J.P."/>
            <person name="Su C."/>
            <person name="White M.W."/>
            <person name="Zhu X.Q."/>
            <person name="Howe D.K."/>
            <person name="Rosenthal B.M."/>
            <person name="Grigg M.E."/>
            <person name="Parkinson J."/>
            <person name="Liu L."/>
            <person name="Kissinger J.C."/>
            <person name="Roos D.S."/>
            <person name="Sibley L.D."/>
        </authorList>
    </citation>
    <scope>NUCLEOTIDE SEQUENCE [LARGE SCALE GENOMIC DNA]</scope>
    <source>
        <strain evidence="2 3">ARI</strain>
    </source>
</reference>
<feature type="compositionally biased region" description="Low complexity" evidence="1">
    <location>
        <begin position="178"/>
        <end position="195"/>
    </location>
</feature>
<feature type="compositionally biased region" description="Low complexity" evidence="1">
    <location>
        <begin position="521"/>
        <end position="534"/>
    </location>
</feature>
<accession>A0A139XIE5</accession>
<feature type="compositionally biased region" description="Basic and acidic residues" evidence="1">
    <location>
        <begin position="598"/>
        <end position="611"/>
    </location>
</feature>
<evidence type="ECO:0000313" key="2">
    <source>
        <dbReference type="EMBL" id="KYF38553.1"/>
    </source>
</evidence>
<feature type="compositionally biased region" description="Low complexity" evidence="1">
    <location>
        <begin position="296"/>
        <end position="310"/>
    </location>
</feature>
<name>A0A139XIE5_TOXGO</name>
<feature type="region of interest" description="Disordered" evidence="1">
    <location>
        <begin position="1"/>
        <end position="71"/>
    </location>
</feature>
<feature type="compositionally biased region" description="Basic and acidic residues" evidence="1">
    <location>
        <begin position="475"/>
        <end position="494"/>
    </location>
</feature>
<proteinExistence type="predicted"/>
<dbReference type="VEuPathDB" id="ToxoDB:TGARI_318130"/>
<protein>
    <submittedName>
        <fullName evidence="2">Toxoplasma gondii family E protein</fullName>
    </submittedName>
</protein>
<feature type="non-terminal residue" evidence="2">
    <location>
        <position position="680"/>
    </location>
</feature>
<comment type="caution">
    <text evidence="2">The sequence shown here is derived from an EMBL/GenBank/DDBJ whole genome shotgun (WGS) entry which is preliminary data.</text>
</comment>
<sequence length="680" mass="70139">DSAGASLHQGQHSSSDVAVPGDGVAALGGKGSASEPGATGGSLRLSYPKQVPSGKPRKPASPLLLTPRSGWAPLQTISETSVLDGISFDTSDWWDLEESPFIDRSAGTKQDSQRDLEEALELADLDRRDLGGWHPFSSRVTDPRSLFTAASTGGVSGSSSGTGEAGGRPRSHLPELYSTVASRPARSTSAPPSRTQSSTTSAVKPVRSGPSPAPAGKRPLSVSRGLSPRGHAASRRTVSVGRPSMTQSRRGDRSVSKDRIQGTLPARTHGATVRPRTTMAGGPRQTTQHGTDKKGAASGSEKGSGSQSSAPKDGGKTGTSGQQRGSDGGLAGAGGSGRRPGGGGGDEKKPRGPPDGVAPGASKGAKKERKEEEEMPNSEQPTQGTTGGPSKQPAEGSTREQRGAGGEEGEPRVSGPSETATHPPGEKTHETAGRGRGKKKKAIKAHSAGEGEAQRSPESRVKAEPDTSATQDSATDDKPGGGSDIDGKRQDMPEHAPPPVGVGLTEVHEESASMPDTEQTSEAAASGSSISESAARMEAVRTGARPKTSKPASTKVGARRQKKRTKEAAPRPAEPPSKPDDSDQEATRGRTRHRERRGRSDSKQESARRDAVASSGGGDKGETGDGEGTVPVPQGGFASVARNVEAKVRAICEKHEQDIREFDKLPGLETLVNTILGEKP</sequence>
<feature type="region of interest" description="Disordered" evidence="1">
    <location>
        <begin position="124"/>
        <end position="637"/>
    </location>
</feature>
<feature type="compositionally biased region" description="Basic and acidic residues" evidence="1">
    <location>
        <begin position="577"/>
        <end position="588"/>
    </location>
</feature>
<gene>
    <name evidence="2" type="ORF">TGARI_318130</name>
</gene>
<feature type="compositionally biased region" description="Basic and acidic residues" evidence="1">
    <location>
        <begin position="447"/>
        <end position="465"/>
    </location>
</feature>
<dbReference type="EMBL" id="AGQS02006032">
    <property type="protein sequence ID" value="KYF38553.1"/>
    <property type="molecule type" value="Genomic_DNA"/>
</dbReference>
<feature type="compositionally biased region" description="Basic and acidic residues" evidence="1">
    <location>
        <begin position="424"/>
        <end position="433"/>
    </location>
</feature>
<evidence type="ECO:0000256" key="1">
    <source>
        <dbReference type="SAM" id="MobiDB-lite"/>
    </source>
</evidence>
<organism evidence="2 3">
    <name type="scientific">Toxoplasma gondii ARI</name>
    <dbReference type="NCBI Taxonomy" id="1074872"/>
    <lineage>
        <taxon>Eukaryota</taxon>
        <taxon>Sar</taxon>
        <taxon>Alveolata</taxon>
        <taxon>Apicomplexa</taxon>
        <taxon>Conoidasida</taxon>
        <taxon>Coccidia</taxon>
        <taxon>Eucoccidiorida</taxon>
        <taxon>Eimeriorina</taxon>
        <taxon>Sarcocystidae</taxon>
        <taxon>Toxoplasma</taxon>
    </lineage>
</organism>
<feature type="compositionally biased region" description="Gly residues" evidence="1">
    <location>
        <begin position="326"/>
        <end position="344"/>
    </location>
</feature>
<dbReference type="Proteomes" id="UP000074247">
    <property type="component" value="Unassembled WGS sequence"/>
</dbReference>
<dbReference type="AlphaFoldDB" id="A0A139XIE5"/>